<keyword evidence="9" id="KW-1185">Reference proteome</keyword>
<dbReference type="Pfam" id="PF01914">
    <property type="entry name" value="MarC"/>
    <property type="match status" value="1"/>
</dbReference>
<comment type="caution">
    <text evidence="8">The sequence shown here is derived from an EMBL/GenBank/DDBJ whole genome shotgun (WGS) entry which is preliminary data.</text>
</comment>
<name>A0A317PT46_9HYPH</name>
<evidence type="ECO:0000256" key="1">
    <source>
        <dbReference type="ARBA" id="ARBA00004651"/>
    </source>
</evidence>
<evidence type="ECO:0000256" key="5">
    <source>
        <dbReference type="ARBA" id="ARBA00022989"/>
    </source>
</evidence>
<keyword evidence="5 7" id="KW-1133">Transmembrane helix</keyword>
<dbReference type="EMBL" id="QGTR01000001">
    <property type="protein sequence ID" value="PWW03945.1"/>
    <property type="molecule type" value="Genomic_DNA"/>
</dbReference>
<evidence type="ECO:0000313" key="8">
    <source>
        <dbReference type="EMBL" id="PWW03945.1"/>
    </source>
</evidence>
<keyword evidence="4 7" id="KW-0812">Transmembrane</keyword>
<evidence type="ECO:0000256" key="6">
    <source>
        <dbReference type="ARBA" id="ARBA00023136"/>
    </source>
</evidence>
<dbReference type="PANTHER" id="PTHR33508">
    <property type="entry name" value="UPF0056 MEMBRANE PROTEIN YHCE"/>
    <property type="match status" value="1"/>
</dbReference>
<proteinExistence type="inferred from homology"/>
<accession>A0A317PT46</accession>
<dbReference type="GO" id="GO:0005886">
    <property type="term" value="C:plasma membrane"/>
    <property type="evidence" value="ECO:0007669"/>
    <property type="project" value="UniProtKB-SubCell"/>
</dbReference>
<dbReference type="AlphaFoldDB" id="A0A317PT46"/>
<feature type="transmembrane region" description="Helical" evidence="7">
    <location>
        <begin position="181"/>
        <end position="199"/>
    </location>
</feature>
<dbReference type="OrthoDB" id="21094at2"/>
<comment type="subcellular location">
    <subcellularLocation>
        <location evidence="1 7">Cell membrane</location>
        <topology evidence="1 7">Multi-pass membrane protein</topology>
    </subcellularLocation>
</comment>
<protein>
    <recommendedName>
        <fullName evidence="7">UPF0056 membrane protein</fullName>
    </recommendedName>
</protein>
<dbReference type="NCBIfam" id="TIGR00427">
    <property type="entry name" value="NAAT family transporter"/>
    <property type="match status" value="1"/>
</dbReference>
<reference evidence="8 9" key="1">
    <citation type="submission" date="2018-05" db="EMBL/GenBank/DDBJ databases">
        <title>Genomic Encyclopedia of Type Strains, Phase IV (KMG-IV): sequencing the most valuable type-strain genomes for metagenomic binning, comparative biology and taxonomic classification.</title>
        <authorList>
            <person name="Goeker M."/>
        </authorList>
    </citation>
    <scope>NUCLEOTIDE SEQUENCE [LARGE SCALE GENOMIC DNA]</scope>
    <source>
        <strain evidence="8 9">DSM 16791</strain>
    </source>
</reference>
<dbReference type="RefSeq" id="WP_110030439.1">
    <property type="nucleotide sequence ID" value="NZ_QGTR01000001.1"/>
</dbReference>
<evidence type="ECO:0000256" key="2">
    <source>
        <dbReference type="ARBA" id="ARBA00009784"/>
    </source>
</evidence>
<feature type="transmembrane region" description="Helical" evidence="7">
    <location>
        <begin position="6"/>
        <end position="29"/>
    </location>
</feature>
<gene>
    <name evidence="8" type="ORF">DFR52_101634</name>
</gene>
<keyword evidence="3" id="KW-1003">Cell membrane</keyword>
<comment type="similarity">
    <text evidence="2 7">Belongs to the UPF0056 (MarC) family.</text>
</comment>
<organism evidence="8 9">
    <name type="scientific">Hoeflea marina</name>
    <dbReference type="NCBI Taxonomy" id="274592"/>
    <lineage>
        <taxon>Bacteria</taxon>
        <taxon>Pseudomonadati</taxon>
        <taxon>Pseudomonadota</taxon>
        <taxon>Alphaproteobacteria</taxon>
        <taxon>Hyphomicrobiales</taxon>
        <taxon>Rhizobiaceae</taxon>
        <taxon>Hoeflea</taxon>
    </lineage>
</organism>
<evidence type="ECO:0000256" key="3">
    <source>
        <dbReference type="ARBA" id="ARBA00022475"/>
    </source>
</evidence>
<feature type="transmembrane region" description="Helical" evidence="7">
    <location>
        <begin position="111"/>
        <end position="141"/>
    </location>
</feature>
<feature type="transmembrane region" description="Helical" evidence="7">
    <location>
        <begin position="147"/>
        <end position="169"/>
    </location>
</feature>
<keyword evidence="6 7" id="KW-0472">Membrane</keyword>
<evidence type="ECO:0000256" key="7">
    <source>
        <dbReference type="RuleBase" id="RU362048"/>
    </source>
</evidence>
<sequence>MTLDLIINAFVTIIVMFDPPGLAAIFLGLTVGMTRGQRIQVAFRGTVTAAAILIVVALAGAAILSVLGITLGAFRIAGGILLFWIAFEMIFEKRHERQEKSAEVAITKDHISNIAVFPLAIPLIAGPGAISAIILLAGSFASPVDRAGLIGVIIGASVVLFGTLVLADWLDRYLGATGRVILTRLLGVVLAALSVQFVVDGIKHVFIAG</sequence>
<feature type="transmembrane region" description="Helical" evidence="7">
    <location>
        <begin position="41"/>
        <end position="67"/>
    </location>
</feature>
<feature type="transmembrane region" description="Helical" evidence="7">
    <location>
        <begin position="73"/>
        <end position="91"/>
    </location>
</feature>
<evidence type="ECO:0000256" key="4">
    <source>
        <dbReference type="ARBA" id="ARBA00022692"/>
    </source>
</evidence>
<evidence type="ECO:0000313" key="9">
    <source>
        <dbReference type="Proteomes" id="UP000246352"/>
    </source>
</evidence>
<dbReference type="InterPro" id="IPR002771">
    <property type="entry name" value="Multi_antbiot-R_MarC"/>
</dbReference>
<dbReference type="PANTHER" id="PTHR33508:SF1">
    <property type="entry name" value="UPF0056 MEMBRANE PROTEIN YHCE"/>
    <property type="match status" value="1"/>
</dbReference>
<dbReference type="Proteomes" id="UP000246352">
    <property type="component" value="Unassembled WGS sequence"/>
</dbReference>